<dbReference type="RefSeq" id="WP_246419028.1">
    <property type="nucleotide sequence ID" value="NZ_JACHXU010000002.1"/>
</dbReference>
<evidence type="ECO:0000313" key="3">
    <source>
        <dbReference type="Proteomes" id="UP000536179"/>
    </source>
</evidence>
<comment type="caution">
    <text evidence="2">The sequence shown here is derived from an EMBL/GenBank/DDBJ whole genome shotgun (WGS) entry which is preliminary data.</text>
</comment>
<dbReference type="SUPFAM" id="SSF48371">
    <property type="entry name" value="ARM repeat"/>
    <property type="match status" value="1"/>
</dbReference>
<dbReference type="EMBL" id="JACHXU010000002">
    <property type="protein sequence ID" value="MBB3204741.1"/>
    <property type="molecule type" value="Genomic_DNA"/>
</dbReference>
<proteinExistence type="predicted"/>
<gene>
    <name evidence="2" type="ORF">FHS27_000508</name>
</gene>
<evidence type="ECO:0008006" key="4">
    <source>
        <dbReference type="Google" id="ProtNLM"/>
    </source>
</evidence>
<name>A0A7W5H4E4_9BACT</name>
<sequence length="592" mass="66091">MTVETAFQIQFVVPIKTMSLETTYRILAESKQPETVDVLKSGLTTGDASTRQHCFRTLAIRSCARSHQLVIDSWQAYRDEIVKATVGHRDGLSETVVACLETELSSDQRDDSDFDTERTSTLTQMVLAFSIREALPLMIDAACNHSSHMVRQQCVDTVIAISSAWGKQARRHYAGQRPDPNIERLRLALTTQLFDCAKNFQRHRSEQLLDAFLVLSTWNDPSLRSALDSDNACRTLILRRLRSSRQQAVMELLAGFIRRRSIPECLLGLMLQRCDAMYCETLLQVITPEPTAVTLANLKEYGLPDCLRGGVSLLRTLGIDRDSAIAHAYTMAMRHDPETIAVLMEILERHRTRTSTSEKACDAVAICLGRCDVPSLDYWLQAIRSDRIDSILNQDNDTEATPGLSLPEATDQPASAKTTENDGESSNGFSISESFEDRAAEVCMRVVRWAEEGSSRFSKPALRLLRELNINNMLPLFPTLTTEERMRIGRMLLRIDPATLDVVRDGLRHAVMSRRIEAIEFAQTLGLVELMIEPFTMIVHSDHQQARLAAAEALATAQCDESAGLLKELATSPLGSLRDAAKKSLNRRGIAV</sequence>
<reference evidence="2 3" key="1">
    <citation type="submission" date="2020-08" db="EMBL/GenBank/DDBJ databases">
        <title>Genomic Encyclopedia of Type Strains, Phase III (KMG-III): the genomes of soil and plant-associated and newly described type strains.</title>
        <authorList>
            <person name="Whitman W."/>
        </authorList>
    </citation>
    <scope>NUCLEOTIDE SEQUENCE [LARGE SCALE GENOMIC DNA]</scope>
    <source>
        <strain evidence="2 3">CECT 8075</strain>
    </source>
</reference>
<evidence type="ECO:0000256" key="1">
    <source>
        <dbReference type="SAM" id="MobiDB-lite"/>
    </source>
</evidence>
<dbReference type="InterPro" id="IPR016024">
    <property type="entry name" value="ARM-type_fold"/>
</dbReference>
<dbReference type="AlphaFoldDB" id="A0A7W5H4E4"/>
<protein>
    <recommendedName>
        <fullName evidence="4">HEAT repeat protein</fullName>
    </recommendedName>
</protein>
<keyword evidence="3" id="KW-1185">Reference proteome</keyword>
<dbReference type="Proteomes" id="UP000536179">
    <property type="component" value="Unassembled WGS sequence"/>
</dbReference>
<feature type="region of interest" description="Disordered" evidence="1">
    <location>
        <begin position="394"/>
        <end position="430"/>
    </location>
</feature>
<feature type="compositionally biased region" description="Polar residues" evidence="1">
    <location>
        <begin position="412"/>
        <end position="430"/>
    </location>
</feature>
<accession>A0A7W5H4E4</accession>
<organism evidence="2 3">
    <name type="scientific">Aporhodopirellula rubra</name>
    <dbReference type="NCBI Taxonomy" id="980271"/>
    <lineage>
        <taxon>Bacteria</taxon>
        <taxon>Pseudomonadati</taxon>
        <taxon>Planctomycetota</taxon>
        <taxon>Planctomycetia</taxon>
        <taxon>Pirellulales</taxon>
        <taxon>Pirellulaceae</taxon>
        <taxon>Aporhodopirellula</taxon>
    </lineage>
</organism>
<evidence type="ECO:0000313" key="2">
    <source>
        <dbReference type="EMBL" id="MBB3204741.1"/>
    </source>
</evidence>